<reference evidence="2 3" key="1">
    <citation type="journal article" date="2010" name="Cell">
        <title>The genome of Naegleria gruberi illuminates early eukaryotic versatility.</title>
        <authorList>
            <person name="Fritz-Laylin L.K."/>
            <person name="Prochnik S.E."/>
            <person name="Ginger M.L."/>
            <person name="Dacks J.B."/>
            <person name="Carpenter M.L."/>
            <person name="Field M.C."/>
            <person name="Kuo A."/>
            <person name="Paredez A."/>
            <person name="Chapman J."/>
            <person name="Pham J."/>
            <person name="Shu S."/>
            <person name="Neupane R."/>
            <person name="Cipriano M."/>
            <person name="Mancuso J."/>
            <person name="Tu H."/>
            <person name="Salamov A."/>
            <person name="Lindquist E."/>
            <person name="Shapiro H."/>
            <person name="Lucas S."/>
            <person name="Grigoriev I.V."/>
            <person name="Cande W.Z."/>
            <person name="Fulton C."/>
            <person name="Rokhsar D.S."/>
            <person name="Dawson S.C."/>
        </authorList>
    </citation>
    <scope>NUCLEOTIDE SEQUENCE [LARGE SCALE GENOMIC DNA]</scope>
    <source>
        <strain evidence="2 3">NEG-M</strain>
    </source>
</reference>
<evidence type="ECO:0000256" key="1">
    <source>
        <dbReference type="SAM" id="MobiDB-lite"/>
    </source>
</evidence>
<dbReference type="EMBL" id="GG738914">
    <property type="protein sequence ID" value="EFC37842.1"/>
    <property type="molecule type" value="Genomic_DNA"/>
</dbReference>
<gene>
    <name evidence="2" type="ORF">NAEGRDRAFT_53492</name>
</gene>
<evidence type="ECO:0000313" key="3">
    <source>
        <dbReference type="Proteomes" id="UP000006671"/>
    </source>
</evidence>
<sequence length="113" mass="12859">MSTNNVNAQQQQFSSDDNKGYQSKQNVVANIDFPLLENENCVMSSIHCPHSDKDYIVAITVKVNNPYSPDNNPQVFVGEIIIINADDDNSTTKFKLKHSEDMHWPNPILDYFL</sequence>
<feature type="region of interest" description="Disordered" evidence="1">
    <location>
        <begin position="1"/>
        <end position="21"/>
    </location>
</feature>
<dbReference type="KEGG" id="ngr:NAEGRDRAFT_53492"/>
<dbReference type="InParanoid" id="D2VZG6"/>
<dbReference type="RefSeq" id="XP_002670586.1">
    <property type="nucleotide sequence ID" value="XM_002670540.1"/>
</dbReference>
<dbReference type="Proteomes" id="UP000006671">
    <property type="component" value="Unassembled WGS sequence"/>
</dbReference>
<evidence type="ECO:0000313" key="2">
    <source>
        <dbReference type="EMBL" id="EFC37842.1"/>
    </source>
</evidence>
<dbReference type="GeneID" id="8857718"/>
<keyword evidence="3" id="KW-1185">Reference proteome</keyword>
<dbReference type="AlphaFoldDB" id="D2VZG6"/>
<accession>D2VZG6</accession>
<name>D2VZG6_NAEGR</name>
<protein>
    <submittedName>
        <fullName evidence="2">Predicted protein</fullName>
    </submittedName>
</protein>
<organism evidence="3">
    <name type="scientific">Naegleria gruberi</name>
    <name type="common">Amoeba</name>
    <dbReference type="NCBI Taxonomy" id="5762"/>
    <lineage>
        <taxon>Eukaryota</taxon>
        <taxon>Discoba</taxon>
        <taxon>Heterolobosea</taxon>
        <taxon>Tetramitia</taxon>
        <taxon>Eutetramitia</taxon>
        <taxon>Vahlkampfiidae</taxon>
        <taxon>Naegleria</taxon>
    </lineage>
</organism>
<dbReference type="VEuPathDB" id="AmoebaDB:NAEGRDRAFT_53492"/>
<proteinExistence type="predicted"/>